<evidence type="ECO:0000256" key="2">
    <source>
        <dbReference type="ARBA" id="ARBA00008943"/>
    </source>
</evidence>
<comment type="subcellular location">
    <subcellularLocation>
        <location evidence="1">Cytoplasm</location>
    </subcellularLocation>
</comment>
<dbReference type="GO" id="GO:0015031">
    <property type="term" value="P:protein transport"/>
    <property type="evidence" value="ECO:0007669"/>
    <property type="project" value="UniProtKB-KW"/>
</dbReference>
<name>A0A074WND0_9PEZI</name>
<dbReference type="InterPro" id="IPR000300">
    <property type="entry name" value="IPPc"/>
</dbReference>
<keyword evidence="12" id="KW-1185">Reference proteome</keyword>
<dbReference type="AlphaFoldDB" id="A0A074WND0"/>
<dbReference type="EMBL" id="KL584714">
    <property type="protein sequence ID" value="KEQ71247.1"/>
    <property type="molecule type" value="Genomic_DNA"/>
</dbReference>
<dbReference type="SMART" id="SM00128">
    <property type="entry name" value="IPPc"/>
    <property type="match status" value="1"/>
</dbReference>
<dbReference type="InterPro" id="IPR046985">
    <property type="entry name" value="IP5"/>
</dbReference>
<evidence type="ECO:0000256" key="8">
    <source>
        <dbReference type="ARBA" id="ARBA00022927"/>
    </source>
</evidence>
<evidence type="ECO:0000256" key="5">
    <source>
        <dbReference type="ARBA" id="ARBA00022448"/>
    </source>
</evidence>
<evidence type="ECO:0000256" key="4">
    <source>
        <dbReference type="ARBA" id="ARBA00013044"/>
    </source>
</evidence>
<dbReference type="GO" id="GO:0004439">
    <property type="term" value="F:phosphatidylinositol-4,5-bisphosphate 5-phosphatase activity"/>
    <property type="evidence" value="ECO:0007669"/>
    <property type="project" value="UniProtKB-EC"/>
</dbReference>
<dbReference type="Gene3D" id="3.60.10.10">
    <property type="entry name" value="Endonuclease/exonuclease/phosphatase"/>
    <property type="match status" value="1"/>
</dbReference>
<dbReference type="Pfam" id="PF02383">
    <property type="entry name" value="Syja_N"/>
    <property type="match status" value="1"/>
</dbReference>
<protein>
    <recommendedName>
        <fullName evidence="4">phosphoinositide 5-phosphatase</fullName>
        <ecNumber evidence="4">3.1.3.36</ecNumber>
    </recommendedName>
</protein>
<dbReference type="STRING" id="1043004.A0A074WND0"/>
<keyword evidence="8" id="KW-0653">Protein transport</keyword>
<dbReference type="PANTHER" id="PTHR11200">
    <property type="entry name" value="INOSITOL 5-PHOSPHATASE"/>
    <property type="match status" value="1"/>
</dbReference>
<evidence type="ECO:0000256" key="9">
    <source>
        <dbReference type="SAM" id="MobiDB-lite"/>
    </source>
</evidence>
<dbReference type="Proteomes" id="UP000027730">
    <property type="component" value="Unassembled WGS sequence"/>
</dbReference>
<dbReference type="FunFam" id="3.60.10.10:FF:000029">
    <property type="entry name" value="Inositol polyphosphate 5-phosphatase"/>
    <property type="match status" value="1"/>
</dbReference>
<feature type="compositionally biased region" description="Polar residues" evidence="9">
    <location>
        <begin position="1074"/>
        <end position="1084"/>
    </location>
</feature>
<feature type="compositionally biased region" description="Polar residues" evidence="9">
    <location>
        <begin position="1039"/>
        <end position="1048"/>
    </location>
</feature>
<accession>A0A074WND0</accession>
<dbReference type="GeneID" id="25417195"/>
<dbReference type="Pfam" id="PF22669">
    <property type="entry name" value="Exo_endo_phos2"/>
    <property type="match status" value="1"/>
</dbReference>
<reference evidence="11 12" key="1">
    <citation type="journal article" date="2014" name="BMC Genomics">
        <title>Genome sequencing of four Aureobasidium pullulans varieties: biotechnological potential, stress tolerance, and description of new species.</title>
        <authorList>
            <person name="Gostin Ar C."/>
            <person name="Ohm R.A."/>
            <person name="Kogej T."/>
            <person name="Sonjak S."/>
            <person name="Turk M."/>
            <person name="Zajc J."/>
            <person name="Zalar P."/>
            <person name="Grube M."/>
            <person name="Sun H."/>
            <person name="Han J."/>
            <person name="Sharma A."/>
            <person name="Chiniquy J."/>
            <person name="Ngan C.Y."/>
            <person name="Lipzen A."/>
            <person name="Barry K."/>
            <person name="Grigoriev I.V."/>
            <person name="Gunde-Cimerman N."/>
        </authorList>
    </citation>
    <scope>NUCLEOTIDE SEQUENCE [LARGE SCALE GENOMIC DNA]</scope>
    <source>
        <strain evidence="11 12">CBS 147.97</strain>
    </source>
</reference>
<dbReference type="EC" id="3.1.3.36" evidence="4"/>
<dbReference type="SUPFAM" id="SSF56219">
    <property type="entry name" value="DNase I-like"/>
    <property type="match status" value="1"/>
</dbReference>
<feature type="region of interest" description="Disordered" evidence="9">
    <location>
        <begin position="948"/>
        <end position="1251"/>
    </location>
</feature>
<dbReference type="GO" id="GO:0005737">
    <property type="term" value="C:cytoplasm"/>
    <property type="evidence" value="ECO:0007669"/>
    <property type="project" value="UniProtKB-SubCell"/>
</dbReference>
<sequence length="1251" mass="139220">MTIRVLLRDHPHRAIALATDDHILTFRHSPSTAGASSLSVNSTQSATLQPKCMVEFAKTADTDTTDFRSLTSLSVFGTLGLITVNGDIFLCVVNGAQRAATVRDGENVLKITSVEFHCINKSDYDYLVLDRINNFSTDDVDEDGFDHYHARDPAMEHPCMAMKKLLSGGTFYYSADFDLTRRLQDRSSLSATVAIDSLDAGFLWNSYMIQPLVSFRSRLSERERRDLDASRMLTSAIRGFAMTLTVPPASSPISHTSSGFPSTLTLLSRLSCRRAGTRFNARGIDDDGNVANFVETEVIFSTPAGTSFSYVQVRGSIPLFWEQAAGFTPGQQKIQLTRSAEASQPAFDKHMSDLEITYGNIHVVNLLSNEKPGELELSRRYQSHVRNSPLNLPSGEPGEKEVEDHELIKETDYDFHAETRALGYEAAKGIRRYVQDSIENFAYFLSEEVDDQPKNANGRPQSVIRRNMGILQQEGVFRTNCLDCLDRTNLIQTLISQMAIQEFLNQRGERTATNDFWVRHGTLWADNGDALSRIYAGTGALKSSFTRHGKSSIAGAFADFRKSATRLYINNFEDKGRQNVIDMLLGRLVEQVPVHLFDPINDWVSAELTKRTNEYSACDNINIYVGTFNLNGKTRGLSEDLSPWLCPPVDLSQQQPEIVAVGFQEIVDLSPQQIMSTDPHRRQAWEDAVKTTLNEHAQTLGSEEYVMLRGGQLVGCSLSVFVKASILPYIKNVEGALKKTGMSGMAGNKGAVAIRMEYANTSICLVTAHLAAGFANYEERNQDYRTISHGLRFARNRSIEDHDTIIWLGDFNYRIGMANEKTRQLVKMGDLEKLYENDQLNLQMVHGKTFPYYNEARITFLPTYKYDVGTDEYDSSDKARIPAWCDRVLTKGHNLRQIHYNTAPLKFSDHRPVYATFQCTITVIDEKKKQEISEGLYKHRRAVVGGHTATRADDSDDEDLLGYESIEPGLPPASSDRRKWWLDNGMPARSTVKPPSDGHVRNPQRAPNPFSATTEPDWVKVPRPNPPPPRSLSVRERNTSAASTSLNENLERKAIAGSRKLPPAWPPHQPSQPTAPSRTSSYQPSLLDDPISEADPAPPRLPRRPSTASQHSIIRKAAPPVPKKPSTLRSESPSGSTRDEAFAPKLPKRINTLPVQQQSPVVAKSVSMPVLPPSRRSTVEVNAKGIESWSRQTSGAQSMFSAKSTQVKGEDGPPLPPRRGTGLGQGKAQAQKNLLDDEEDGMAAWKPLRPN</sequence>
<evidence type="ECO:0000313" key="11">
    <source>
        <dbReference type="EMBL" id="KEQ71247.1"/>
    </source>
</evidence>
<dbReference type="HOGENOM" id="CLU_003016_2_1_1"/>
<proteinExistence type="inferred from homology"/>
<evidence type="ECO:0000256" key="3">
    <source>
        <dbReference type="ARBA" id="ARBA00009678"/>
    </source>
</evidence>
<comment type="similarity">
    <text evidence="3">In the central section; belongs to the inositol 1,4,5-trisphosphate 5-phosphatase family.</text>
</comment>
<organism evidence="11 12">
    <name type="scientific">Aureobasidium namibiae CBS 147.97</name>
    <dbReference type="NCBI Taxonomy" id="1043004"/>
    <lineage>
        <taxon>Eukaryota</taxon>
        <taxon>Fungi</taxon>
        <taxon>Dikarya</taxon>
        <taxon>Ascomycota</taxon>
        <taxon>Pezizomycotina</taxon>
        <taxon>Dothideomycetes</taxon>
        <taxon>Dothideomycetidae</taxon>
        <taxon>Dothideales</taxon>
        <taxon>Saccotheciaceae</taxon>
        <taxon>Aureobasidium</taxon>
    </lineage>
</organism>
<feature type="compositionally biased region" description="Polar residues" evidence="9">
    <location>
        <begin position="1189"/>
        <end position="1207"/>
    </location>
</feature>
<keyword evidence="7" id="KW-0378">Hydrolase</keyword>
<dbReference type="GO" id="GO:0046856">
    <property type="term" value="P:phosphatidylinositol dephosphorylation"/>
    <property type="evidence" value="ECO:0007669"/>
    <property type="project" value="InterPro"/>
</dbReference>
<feature type="domain" description="SAC" evidence="10">
    <location>
        <begin position="162"/>
        <end position="537"/>
    </location>
</feature>
<dbReference type="OrthoDB" id="405996at2759"/>
<feature type="compositionally biased region" description="Polar residues" evidence="9">
    <location>
        <begin position="1127"/>
        <end position="1136"/>
    </location>
</feature>
<evidence type="ECO:0000256" key="1">
    <source>
        <dbReference type="ARBA" id="ARBA00004496"/>
    </source>
</evidence>
<dbReference type="PROSITE" id="PS50275">
    <property type="entry name" value="SAC"/>
    <property type="match status" value="1"/>
</dbReference>
<evidence type="ECO:0000259" key="10">
    <source>
        <dbReference type="PROSITE" id="PS50275"/>
    </source>
</evidence>
<dbReference type="GO" id="GO:0043813">
    <property type="term" value="F:phosphatidylinositol-3,5-bisphosphate 5-phosphatase activity"/>
    <property type="evidence" value="ECO:0007669"/>
    <property type="project" value="TreeGrafter"/>
</dbReference>
<dbReference type="GO" id="GO:0016020">
    <property type="term" value="C:membrane"/>
    <property type="evidence" value="ECO:0007669"/>
    <property type="project" value="TreeGrafter"/>
</dbReference>
<evidence type="ECO:0000313" key="12">
    <source>
        <dbReference type="Proteomes" id="UP000027730"/>
    </source>
</evidence>
<comment type="similarity">
    <text evidence="2">Belongs to the synaptojanin family.</text>
</comment>
<keyword evidence="5" id="KW-0813">Transport</keyword>
<gene>
    <name evidence="11" type="ORF">M436DRAFT_83537</name>
</gene>
<dbReference type="InterPro" id="IPR036691">
    <property type="entry name" value="Endo/exonu/phosph_ase_sf"/>
</dbReference>
<keyword evidence="6" id="KW-0963">Cytoplasm</keyword>
<evidence type="ECO:0000256" key="7">
    <source>
        <dbReference type="ARBA" id="ARBA00022801"/>
    </source>
</evidence>
<dbReference type="InterPro" id="IPR002013">
    <property type="entry name" value="SAC_dom"/>
</dbReference>
<dbReference type="RefSeq" id="XP_013425637.1">
    <property type="nucleotide sequence ID" value="XM_013570183.1"/>
</dbReference>
<evidence type="ECO:0000256" key="6">
    <source>
        <dbReference type="ARBA" id="ARBA00022490"/>
    </source>
</evidence>
<dbReference type="PANTHER" id="PTHR11200:SF257">
    <property type="entry name" value="PHOSPHOINOSITIDE 5-PHOSPHATASE"/>
    <property type="match status" value="1"/>
</dbReference>